<gene>
    <name evidence="1" type="ORF">SB78_04355</name>
</gene>
<accession>A0A0C2LZ33</accession>
<comment type="caution">
    <text evidence="1">The sequence shown here is derived from an EMBL/GenBank/DDBJ whole genome shotgun (WGS) entry which is preliminary data.</text>
</comment>
<protein>
    <submittedName>
        <fullName evidence="1">Uncharacterized protein</fullName>
    </submittedName>
</protein>
<sequence length="155" mass="18387">MLRNNTYKKSFAALIKDPTAEFYYSAYFLCFIEKFTDPYPFVSRGEKYRLYTDSKKFWSSSEYNSQKVYNREDVNSMIFDKVAEKYGTKDKSAFKEYIHIIRNNYMDIEYAGHIRAGCEFYKVPKFCRLVNDDCYKELTDIIGVTPDAYLEAVSH</sequence>
<dbReference type="Proteomes" id="UP000031952">
    <property type="component" value="Unassembled WGS sequence"/>
</dbReference>
<dbReference type="EMBL" id="JWSW01000033">
    <property type="protein sequence ID" value="KIJ88652.1"/>
    <property type="molecule type" value="Genomic_DNA"/>
</dbReference>
<dbReference type="AlphaFoldDB" id="A0A0C2LZ33"/>
<evidence type="ECO:0000313" key="1">
    <source>
        <dbReference type="EMBL" id="KIJ88652.1"/>
    </source>
</evidence>
<keyword evidence="2" id="KW-1185">Reference proteome</keyword>
<name>A0A0C2LZ33_9RICK</name>
<evidence type="ECO:0000313" key="2">
    <source>
        <dbReference type="Proteomes" id="UP000031952"/>
    </source>
</evidence>
<reference evidence="1 2" key="1">
    <citation type="submission" date="2014-12" db="EMBL/GenBank/DDBJ databases">
        <title>Whole genome sequence of Candidatus Rickettsia asemboensis strain NMRCii isolated from cat fleas in west Kenya.</title>
        <authorList>
            <person name="Jima D."/>
            <person name="Luce-Fedrow A."/>
            <person name="Yang Y."/>
            <person name="Maina A.N."/>
            <person name="Snesrud E.C."/>
            <person name="Jarman R.G."/>
            <person name="Richards A.L."/>
            <person name="Hang J."/>
        </authorList>
    </citation>
    <scope>NUCLEOTIDE SEQUENCE [LARGE SCALE GENOMIC DNA]</scope>
    <source>
        <strain evidence="1 2">NMRCii</strain>
    </source>
</reference>
<dbReference type="RefSeq" id="WP_041078901.1">
    <property type="nucleotide sequence ID" value="NZ_JWSW01000033.1"/>
</dbReference>
<proteinExistence type="predicted"/>
<organism evidence="1 2">
    <name type="scientific">Rickettsia asembonensis</name>
    <dbReference type="NCBI Taxonomy" id="1068590"/>
    <lineage>
        <taxon>Bacteria</taxon>
        <taxon>Pseudomonadati</taxon>
        <taxon>Pseudomonadota</taxon>
        <taxon>Alphaproteobacteria</taxon>
        <taxon>Rickettsiales</taxon>
        <taxon>Rickettsiaceae</taxon>
        <taxon>Rickettsieae</taxon>
        <taxon>Rickettsia</taxon>
        <taxon>spotted fever group</taxon>
    </lineage>
</organism>